<name>A0ABV7R5C0_9RHOB</name>
<comment type="caution">
    <text evidence="3">Lacks conserved residue(s) required for the propagation of feature annotation.</text>
</comment>
<comment type="caution">
    <text evidence="5">The sequence shown here is derived from an EMBL/GenBank/DDBJ whole genome shotgun (WGS) entry which is preliminary data.</text>
</comment>
<evidence type="ECO:0000313" key="6">
    <source>
        <dbReference type="Proteomes" id="UP001595721"/>
    </source>
</evidence>
<dbReference type="RefSeq" id="WP_374425371.1">
    <property type="nucleotide sequence ID" value="NZ_JBHRXJ010000005.1"/>
</dbReference>
<dbReference type="Gene3D" id="3.40.50.2300">
    <property type="match status" value="1"/>
</dbReference>
<keyword evidence="2" id="KW-0902">Two-component regulatory system</keyword>
<proteinExistence type="predicted"/>
<accession>A0ABV7R5C0</accession>
<evidence type="ECO:0000256" key="1">
    <source>
        <dbReference type="ARBA" id="ARBA00022553"/>
    </source>
</evidence>
<dbReference type="InterPro" id="IPR011006">
    <property type="entry name" value="CheY-like_superfamily"/>
</dbReference>
<evidence type="ECO:0000256" key="3">
    <source>
        <dbReference type="PROSITE-ProRule" id="PRU00169"/>
    </source>
</evidence>
<reference evidence="6" key="1">
    <citation type="journal article" date="2019" name="Int. J. Syst. Evol. Microbiol.">
        <title>The Global Catalogue of Microorganisms (GCM) 10K type strain sequencing project: providing services to taxonomists for standard genome sequencing and annotation.</title>
        <authorList>
            <consortium name="The Broad Institute Genomics Platform"/>
            <consortium name="The Broad Institute Genome Sequencing Center for Infectious Disease"/>
            <person name="Wu L."/>
            <person name="Ma J."/>
        </authorList>
    </citation>
    <scope>NUCLEOTIDE SEQUENCE [LARGE SCALE GENOMIC DNA]</scope>
    <source>
        <strain evidence="6">KCTC 42899</strain>
    </source>
</reference>
<evidence type="ECO:0000259" key="4">
    <source>
        <dbReference type="PROSITE" id="PS50110"/>
    </source>
</evidence>
<organism evidence="5 6">
    <name type="scientific">Paracoccus mangrovi</name>
    <dbReference type="NCBI Taxonomy" id="1715645"/>
    <lineage>
        <taxon>Bacteria</taxon>
        <taxon>Pseudomonadati</taxon>
        <taxon>Pseudomonadota</taxon>
        <taxon>Alphaproteobacteria</taxon>
        <taxon>Rhodobacterales</taxon>
        <taxon>Paracoccaceae</taxon>
        <taxon>Paracoccus</taxon>
    </lineage>
</organism>
<protein>
    <submittedName>
        <fullName evidence="5">Response regulator</fullName>
    </submittedName>
</protein>
<keyword evidence="6" id="KW-1185">Reference proteome</keyword>
<evidence type="ECO:0000313" key="5">
    <source>
        <dbReference type="EMBL" id="MFC3528377.1"/>
    </source>
</evidence>
<dbReference type="Pfam" id="PF00072">
    <property type="entry name" value="Response_reg"/>
    <property type="match status" value="1"/>
</dbReference>
<dbReference type="PANTHER" id="PTHR44591">
    <property type="entry name" value="STRESS RESPONSE REGULATOR PROTEIN 1"/>
    <property type="match status" value="1"/>
</dbReference>
<gene>
    <name evidence="5" type="ORF">ACFOMH_09335</name>
</gene>
<evidence type="ECO:0000256" key="2">
    <source>
        <dbReference type="ARBA" id="ARBA00023012"/>
    </source>
</evidence>
<keyword evidence="1" id="KW-0597">Phosphoprotein</keyword>
<dbReference type="PROSITE" id="PS50110">
    <property type="entry name" value="RESPONSE_REGULATORY"/>
    <property type="match status" value="1"/>
</dbReference>
<dbReference type="SMART" id="SM00448">
    <property type="entry name" value="REC"/>
    <property type="match status" value="1"/>
</dbReference>
<dbReference type="InterPro" id="IPR001789">
    <property type="entry name" value="Sig_transdc_resp-reg_receiver"/>
</dbReference>
<dbReference type="EMBL" id="JBHRXJ010000005">
    <property type="protein sequence ID" value="MFC3528377.1"/>
    <property type="molecule type" value="Genomic_DNA"/>
</dbReference>
<dbReference type="InterPro" id="IPR050595">
    <property type="entry name" value="Bact_response_regulator"/>
</dbReference>
<dbReference type="SUPFAM" id="SSF52172">
    <property type="entry name" value="CheY-like"/>
    <property type="match status" value="1"/>
</dbReference>
<sequence length="133" mass="14454">MVDRDGPLDLTILLQHRRIQMRAQAEAALTAAGCTVHVSSDGIQGLTQLMYLRPDIIITGISMPQMDGLGFIEAVRRLEYLRAVPILVMSANTSPVLKTRARNIGASGWLRDPFSKEQLMAAIRAAVPVTGEG</sequence>
<dbReference type="PANTHER" id="PTHR44591:SF14">
    <property type="entry name" value="PROTEIN PILG"/>
    <property type="match status" value="1"/>
</dbReference>
<dbReference type="Proteomes" id="UP001595721">
    <property type="component" value="Unassembled WGS sequence"/>
</dbReference>
<feature type="domain" description="Response regulatory" evidence="4">
    <location>
        <begin position="11"/>
        <end position="127"/>
    </location>
</feature>